<protein>
    <recommendedName>
        <fullName evidence="3">DUF4126 domain-containing protein</fullName>
    </recommendedName>
</protein>
<evidence type="ECO:0000313" key="2">
    <source>
        <dbReference type="Proteomes" id="UP001589870"/>
    </source>
</evidence>
<gene>
    <name evidence="1" type="ORF">ACFHYQ_28240</name>
</gene>
<name>A0ABV6UDB6_9ACTN</name>
<organism evidence="1 2">
    <name type="scientific">Sphaerimonospora cavernae</name>
    <dbReference type="NCBI Taxonomy" id="1740611"/>
    <lineage>
        <taxon>Bacteria</taxon>
        <taxon>Bacillati</taxon>
        <taxon>Actinomycetota</taxon>
        <taxon>Actinomycetes</taxon>
        <taxon>Streptosporangiales</taxon>
        <taxon>Streptosporangiaceae</taxon>
        <taxon>Sphaerimonospora</taxon>
    </lineage>
</organism>
<sequence>MIVDDGNQRLSARAACLGVAGGLRSWPPLGALALNYHADASMGGWRSWPVFRSEVGRKLLIGAGAAEFVADKLPWTQSRLAPRIQWSTLDTGLFGRVALVALAGAALGSEYGGKYSVAKGAFFAALGAILGNLGGYYFRAVADEATGLPDPAVAVVEDAAAVALLNATVPVAMAVR</sequence>
<comment type="caution">
    <text evidence="1">The sequence shown here is derived from an EMBL/GenBank/DDBJ whole genome shotgun (WGS) entry which is preliminary data.</text>
</comment>
<dbReference type="Proteomes" id="UP001589870">
    <property type="component" value="Unassembled WGS sequence"/>
</dbReference>
<dbReference type="RefSeq" id="WP_394304189.1">
    <property type="nucleotide sequence ID" value="NZ_JBHMQT010000067.1"/>
</dbReference>
<evidence type="ECO:0000313" key="1">
    <source>
        <dbReference type="EMBL" id="MFC0866195.1"/>
    </source>
</evidence>
<evidence type="ECO:0008006" key="3">
    <source>
        <dbReference type="Google" id="ProtNLM"/>
    </source>
</evidence>
<reference evidence="1 2" key="1">
    <citation type="submission" date="2024-09" db="EMBL/GenBank/DDBJ databases">
        <authorList>
            <person name="Sun Q."/>
            <person name="Mori K."/>
        </authorList>
    </citation>
    <scope>NUCLEOTIDE SEQUENCE [LARGE SCALE GENOMIC DNA]</scope>
    <source>
        <strain evidence="1 2">TBRC 1851</strain>
    </source>
</reference>
<dbReference type="EMBL" id="JBHMQT010000067">
    <property type="protein sequence ID" value="MFC0866195.1"/>
    <property type="molecule type" value="Genomic_DNA"/>
</dbReference>
<proteinExistence type="predicted"/>
<accession>A0ABV6UDB6</accession>
<keyword evidence="2" id="KW-1185">Reference proteome</keyword>